<evidence type="ECO:0000256" key="3">
    <source>
        <dbReference type="ARBA" id="ARBA00023014"/>
    </source>
</evidence>
<evidence type="ECO:0000256" key="2">
    <source>
        <dbReference type="ARBA" id="ARBA00023004"/>
    </source>
</evidence>
<feature type="compositionally biased region" description="Basic and acidic residues" evidence="4">
    <location>
        <begin position="25"/>
        <end position="44"/>
    </location>
</feature>
<dbReference type="Proteomes" id="UP000218934">
    <property type="component" value="Unassembled WGS sequence"/>
</dbReference>
<feature type="compositionally biased region" description="Pro residues" evidence="4">
    <location>
        <begin position="1"/>
        <end position="10"/>
    </location>
</feature>
<keyword evidence="7" id="KW-1185">Reference proteome</keyword>
<evidence type="ECO:0000256" key="4">
    <source>
        <dbReference type="SAM" id="MobiDB-lite"/>
    </source>
</evidence>
<dbReference type="GO" id="GO:0051536">
    <property type="term" value="F:iron-sulfur cluster binding"/>
    <property type="evidence" value="ECO:0007669"/>
    <property type="project" value="UniProtKB-KW"/>
</dbReference>
<gene>
    <name evidence="6" type="ORF">COO09_09450</name>
</gene>
<dbReference type="InterPro" id="IPR040086">
    <property type="entry name" value="MJ0683-like"/>
</dbReference>
<dbReference type="PANTHER" id="PTHR43432:SF3">
    <property type="entry name" value="SLR0285 PROTEIN"/>
    <property type="match status" value="1"/>
</dbReference>
<dbReference type="PANTHER" id="PTHR43432">
    <property type="entry name" value="SLR0285 PROTEIN"/>
    <property type="match status" value="1"/>
</dbReference>
<dbReference type="SMART" id="SM00729">
    <property type="entry name" value="Elp3"/>
    <property type="match status" value="1"/>
</dbReference>
<dbReference type="OrthoDB" id="9785699at2"/>
<dbReference type="InterPro" id="IPR058240">
    <property type="entry name" value="rSAM_sf"/>
</dbReference>
<keyword evidence="1" id="KW-0479">Metal-binding</keyword>
<dbReference type="Pfam" id="PF04055">
    <property type="entry name" value="Radical_SAM"/>
    <property type="match status" value="1"/>
</dbReference>
<comment type="caution">
    <text evidence="6">The sequence shown here is derived from an EMBL/GenBank/DDBJ whole genome shotgun (WGS) entry which is preliminary data.</text>
</comment>
<evidence type="ECO:0000313" key="6">
    <source>
        <dbReference type="EMBL" id="PCE42622.1"/>
    </source>
</evidence>
<dbReference type="GO" id="GO:0003824">
    <property type="term" value="F:catalytic activity"/>
    <property type="evidence" value="ECO:0007669"/>
    <property type="project" value="InterPro"/>
</dbReference>
<feature type="domain" description="Radical SAM core" evidence="5">
    <location>
        <begin position="70"/>
        <end position="307"/>
    </location>
</feature>
<dbReference type="AlphaFoldDB" id="A0A2A4FY39"/>
<dbReference type="PROSITE" id="PS51918">
    <property type="entry name" value="RADICAL_SAM"/>
    <property type="match status" value="1"/>
</dbReference>
<proteinExistence type="predicted"/>
<sequence>MDDSPSPLPPAIKGRGAISAAPSARFDDKGRESDGDWLDLRDGIDGEGPPPRTEVTIEHPRTIITRNQSPDISFDRSINPYRGCEHGCIYCFARPTHAYQNLSPGLDFETKLFAKPDAAALLRKELARPGYRCAPLAMGTNTDPYQPIEQRWRIMRSIVEVLAEHDHPLGITTKSARIVRDIDLLGPMAEKGLVSVMMSVTTLDPTLARIMEPRASSPRQRIAAIAALSKVGIPTSISVAPIVPAITDHEIEAIVEAGAEAGARNAFSLAVRLPHEVAPLFREWLAVHYPDRAAKVMALIQGMRGGRDNEPDFHKRFRPNGAYAAALHARFKLACRKHGLNQVRFELRTDLFRVPTDQLSLF</sequence>
<dbReference type="InterPro" id="IPR007197">
    <property type="entry name" value="rSAM"/>
</dbReference>
<keyword evidence="3" id="KW-0411">Iron-sulfur</keyword>
<dbReference type="Gene3D" id="3.80.30.30">
    <property type="match status" value="1"/>
</dbReference>
<dbReference type="NCBIfam" id="NF033668">
    <property type="entry name" value="rSAM_PA0069"/>
    <property type="match status" value="1"/>
</dbReference>
<dbReference type="SFLD" id="SFLDS00029">
    <property type="entry name" value="Radical_SAM"/>
    <property type="match status" value="1"/>
</dbReference>
<dbReference type="CDD" id="cd01335">
    <property type="entry name" value="Radical_SAM"/>
    <property type="match status" value="1"/>
</dbReference>
<keyword evidence="2" id="KW-0408">Iron</keyword>
<evidence type="ECO:0000313" key="7">
    <source>
        <dbReference type="Proteomes" id="UP000218934"/>
    </source>
</evidence>
<name>A0A2A4FY39_9SPHN</name>
<reference evidence="6 7" key="1">
    <citation type="submission" date="2017-09" db="EMBL/GenBank/DDBJ databases">
        <title>The Catabolism of 3,6-Dichlorosalicylic acid is Initiated by the Cytochrome P450 Monooxygenase DsmABC in Rhizorhabdus dicambivorans Ndbn-20.</title>
        <authorList>
            <person name="Na L."/>
        </authorList>
    </citation>
    <scope>NUCLEOTIDE SEQUENCE [LARGE SCALE GENOMIC DNA]</scope>
    <source>
        <strain evidence="6 7">Ndbn-20m</strain>
    </source>
</reference>
<organism evidence="6 7">
    <name type="scientific">Rhizorhabdus dicambivorans</name>
    <dbReference type="NCBI Taxonomy" id="1850238"/>
    <lineage>
        <taxon>Bacteria</taxon>
        <taxon>Pseudomonadati</taxon>
        <taxon>Pseudomonadota</taxon>
        <taxon>Alphaproteobacteria</taxon>
        <taxon>Sphingomonadales</taxon>
        <taxon>Sphingomonadaceae</taxon>
        <taxon>Rhizorhabdus</taxon>
    </lineage>
</organism>
<dbReference type="SUPFAM" id="SSF102114">
    <property type="entry name" value="Radical SAM enzymes"/>
    <property type="match status" value="1"/>
</dbReference>
<evidence type="ECO:0000259" key="5">
    <source>
        <dbReference type="PROSITE" id="PS51918"/>
    </source>
</evidence>
<dbReference type="SFLD" id="SFLDG01084">
    <property type="entry name" value="Uncharacterised_Radical_SAM_Su"/>
    <property type="match status" value="1"/>
</dbReference>
<dbReference type="EMBL" id="NWUF01000007">
    <property type="protein sequence ID" value="PCE42622.1"/>
    <property type="molecule type" value="Genomic_DNA"/>
</dbReference>
<feature type="region of interest" description="Disordered" evidence="4">
    <location>
        <begin position="1"/>
        <end position="55"/>
    </location>
</feature>
<evidence type="ECO:0000256" key="1">
    <source>
        <dbReference type="ARBA" id="ARBA00022723"/>
    </source>
</evidence>
<dbReference type="RefSeq" id="WP_083215733.1">
    <property type="nucleotide sequence ID" value="NZ_CP023449.1"/>
</dbReference>
<dbReference type="KEGG" id="rdi:CMV14_06630"/>
<accession>A0A2A4FY39</accession>
<protein>
    <submittedName>
        <fullName evidence="6">Radical SAM protein</fullName>
    </submittedName>
</protein>
<dbReference type="InterPro" id="IPR006638">
    <property type="entry name" value="Elp3/MiaA/NifB-like_rSAM"/>
</dbReference>
<dbReference type="GO" id="GO:0046872">
    <property type="term" value="F:metal ion binding"/>
    <property type="evidence" value="ECO:0007669"/>
    <property type="project" value="UniProtKB-KW"/>
</dbReference>